<dbReference type="EMBL" id="BMUT01000017">
    <property type="protein sequence ID" value="GGY05793.1"/>
    <property type="molecule type" value="Genomic_DNA"/>
</dbReference>
<evidence type="ECO:0000313" key="2">
    <source>
        <dbReference type="Proteomes" id="UP000659223"/>
    </source>
</evidence>
<dbReference type="Proteomes" id="UP000659223">
    <property type="component" value="Unassembled WGS sequence"/>
</dbReference>
<comment type="caution">
    <text evidence="1">The sequence shown here is derived from an EMBL/GenBank/DDBJ whole genome shotgun (WGS) entry which is preliminary data.</text>
</comment>
<name>A0ABQ2Z9V3_9ACTN</name>
<proteinExistence type="predicted"/>
<reference evidence="2" key="1">
    <citation type="journal article" date="2019" name="Int. J. Syst. Evol. Microbiol.">
        <title>The Global Catalogue of Microorganisms (GCM) 10K type strain sequencing project: providing services to taxonomists for standard genome sequencing and annotation.</title>
        <authorList>
            <consortium name="The Broad Institute Genomics Platform"/>
            <consortium name="The Broad Institute Genome Sequencing Center for Infectious Disease"/>
            <person name="Wu L."/>
            <person name="Ma J."/>
        </authorList>
    </citation>
    <scope>NUCLEOTIDE SEQUENCE [LARGE SCALE GENOMIC DNA]</scope>
    <source>
        <strain evidence="2">JCM 4586</strain>
    </source>
</reference>
<gene>
    <name evidence="1" type="ORF">GCM10010324_60820</name>
</gene>
<protein>
    <submittedName>
        <fullName evidence="1">Uncharacterized protein</fullName>
    </submittedName>
</protein>
<evidence type="ECO:0000313" key="1">
    <source>
        <dbReference type="EMBL" id="GGY05793.1"/>
    </source>
</evidence>
<organism evidence="1 2">
    <name type="scientific">Streptomyces hiroshimensis</name>
    <dbReference type="NCBI Taxonomy" id="66424"/>
    <lineage>
        <taxon>Bacteria</taxon>
        <taxon>Bacillati</taxon>
        <taxon>Actinomycetota</taxon>
        <taxon>Actinomycetes</taxon>
        <taxon>Kitasatosporales</taxon>
        <taxon>Streptomycetaceae</taxon>
        <taxon>Streptomyces</taxon>
    </lineage>
</organism>
<accession>A0ABQ2Z9V3</accession>
<sequence>MGGAREGSLGTGPDTVLDAEALRKALPDLQSMPVGWKSGVTPLHAREVPREKRCAKDGGGPDGCWWHWSIGSVQYRAPGGSGGVDWYLTAYPSLKVAGTAFKNRKSGGAKGAAEVAMPRVGDESVAYAEPRAPYAEPRIAMTVRVGTVIAVMTYLDSEQNPDSAQVLLSLAQTQAKRLQQAELGRTPTAKAAG</sequence>
<keyword evidence="2" id="KW-1185">Reference proteome</keyword>